<keyword evidence="7" id="KW-0444">Lipid biosynthesis</keyword>
<name>A0ABT1HJC6_9NOCA</name>
<evidence type="ECO:0000259" key="13">
    <source>
        <dbReference type="Pfam" id="PF16911"/>
    </source>
</evidence>
<evidence type="ECO:0000256" key="11">
    <source>
        <dbReference type="ARBA" id="ARBA00032317"/>
    </source>
</evidence>
<dbReference type="SUPFAM" id="SSF52777">
    <property type="entry name" value="CoA-dependent acyltransferases"/>
    <property type="match status" value="2"/>
</dbReference>
<reference evidence="14 15" key="1">
    <citation type="submission" date="2022-06" db="EMBL/GenBank/DDBJ databases">
        <title>Genomic Encyclopedia of Archaeal and Bacterial Type Strains, Phase II (KMG-II): from individual species to whole genera.</title>
        <authorList>
            <person name="Goeker M."/>
        </authorList>
    </citation>
    <scope>NUCLEOTIDE SEQUENCE [LARGE SCALE GENOMIC DNA]</scope>
    <source>
        <strain evidence="14 15">DSM 44693</strain>
    </source>
</reference>
<dbReference type="Pfam" id="PF16911">
    <property type="entry name" value="PapA_C"/>
    <property type="match status" value="1"/>
</dbReference>
<evidence type="ECO:0000313" key="15">
    <source>
        <dbReference type="Proteomes" id="UP001206895"/>
    </source>
</evidence>
<keyword evidence="8 14" id="KW-0808">Transferase</keyword>
<evidence type="ECO:0000256" key="9">
    <source>
        <dbReference type="ARBA" id="ARBA00023315"/>
    </source>
</evidence>
<protein>
    <recommendedName>
        <fullName evidence="6">Phthiocerol/phthiodiolone dimycocerosyl transferase</fullName>
        <ecNumber evidence="5">2.3.1.282</ecNumber>
    </recommendedName>
    <alternativeName>
        <fullName evidence="12">Acyltransferase PapA5</fullName>
    </alternativeName>
    <alternativeName>
        <fullName evidence="10">Phthiocerol/phthiodiolone O-acyltransferase</fullName>
    </alternativeName>
    <alternativeName>
        <fullName evidence="11">Polyketide synthase-associated protein A5</fullName>
    </alternativeName>
</protein>
<sequence length="439" mass="46407">MTYERRALSALELPYAQTNTISCGTFVLQGSLEVPTLAAAFQALQREFPVLAGHIAIGADGAELVAGDTDASPVFVQEQRKFTPGDVHLKLQPLHQLSGVLVVTDGDRHQTTLGVNHAVADGTHAAFLLLRLWEHYTCLIETGQAHPAARNPLPSSPSQTAQQVGVLADGPPPRGFGEIRSNGIMPTANDVGGELFDFCRVVVDESTFTRVRHHAKAAGVSVHAFVSGVITLAERRTLAGVRADAVVPMGVFSPVDLRSRFRPAIGSAAVTNFAGASRVTVNVTAASDPIAIGRAVSAQLHSDIEDTSVHRDLFGTGDHEPGTAETAAPIRISNIGLMPEPALPSNLACRDFHTSSHVDMNAVRALIALSPPGESLPALMGMHYHVMSFAGRLSIEMRGVPGSVPVRVADAIVSDILAQLHTQADAMIDLQQLAAHHGE</sequence>
<gene>
    <name evidence="14" type="ORF">LX13_003879</name>
</gene>
<dbReference type="GO" id="GO:0016740">
    <property type="term" value="F:transferase activity"/>
    <property type="evidence" value="ECO:0007669"/>
    <property type="project" value="UniProtKB-KW"/>
</dbReference>
<organism evidence="14 15">
    <name type="scientific">Williamsia maris</name>
    <dbReference type="NCBI Taxonomy" id="72806"/>
    <lineage>
        <taxon>Bacteria</taxon>
        <taxon>Bacillati</taxon>
        <taxon>Actinomycetota</taxon>
        <taxon>Actinomycetes</taxon>
        <taxon>Mycobacteriales</taxon>
        <taxon>Nocardiaceae</taxon>
        <taxon>Williamsia</taxon>
    </lineage>
</organism>
<dbReference type="InterPro" id="IPR031641">
    <property type="entry name" value="PapA_C"/>
</dbReference>
<keyword evidence="7" id="KW-0443">Lipid metabolism</keyword>
<dbReference type="Gene3D" id="3.30.559.10">
    <property type="entry name" value="Chloramphenicol acetyltransferase-like domain"/>
    <property type="match status" value="1"/>
</dbReference>
<evidence type="ECO:0000256" key="5">
    <source>
        <dbReference type="ARBA" id="ARBA00012866"/>
    </source>
</evidence>
<dbReference type="InterPro" id="IPR023213">
    <property type="entry name" value="CAT-like_dom_sf"/>
</dbReference>
<feature type="domain" description="Phthiocerol/phthiodiolone dimycocerosyl transferase C-terminal" evidence="13">
    <location>
        <begin position="194"/>
        <end position="398"/>
    </location>
</feature>
<keyword evidence="15" id="KW-1185">Reference proteome</keyword>
<comment type="catalytic activity">
    <reaction evidence="1">
        <text>2 a mycocerosyl-[mycocerosic acid synthase] + a phthiocerol = a dimycocerosyl phthiocerol + 2 holo-[mycocerosic acid synthase].</text>
        <dbReference type="EC" id="2.3.1.282"/>
    </reaction>
</comment>
<dbReference type="EMBL" id="JAMTCJ010000004">
    <property type="protein sequence ID" value="MCP2178038.1"/>
    <property type="molecule type" value="Genomic_DNA"/>
</dbReference>
<accession>A0ABT1HJC6</accession>
<evidence type="ECO:0000256" key="8">
    <source>
        <dbReference type="ARBA" id="ARBA00022679"/>
    </source>
</evidence>
<dbReference type="RefSeq" id="WP_253663002.1">
    <property type="nucleotide sequence ID" value="NZ_BAAAJQ010000003.1"/>
</dbReference>
<evidence type="ECO:0000256" key="2">
    <source>
        <dbReference type="ARBA" id="ARBA00000625"/>
    </source>
</evidence>
<comment type="catalytic activity">
    <reaction evidence="3">
        <text>2 a mycocerosyl-[mycocerosic acid synthase] + a phthiodiolone = a dimycocerosyl phthiodiolone + 2 holo-[mycocerosic acid synthase].</text>
        <dbReference type="EC" id="2.3.1.282"/>
    </reaction>
</comment>
<evidence type="ECO:0000313" key="14">
    <source>
        <dbReference type="EMBL" id="MCP2178038.1"/>
    </source>
</evidence>
<comment type="catalytic activity">
    <reaction evidence="2">
        <text>2 a mycocerosyl-[mycocerosic acid synthase] + a phenolphthiocerol = a dimycocerosyl phenolphthiocerol + 2 holo-[mycocerosic acid synthase].</text>
        <dbReference type="EC" id="2.3.1.282"/>
    </reaction>
</comment>
<keyword evidence="9" id="KW-0012">Acyltransferase</keyword>
<dbReference type="EC" id="2.3.1.282" evidence="5"/>
<evidence type="ECO:0000256" key="10">
    <source>
        <dbReference type="ARBA" id="ARBA00030465"/>
    </source>
</evidence>
<evidence type="ECO:0000256" key="12">
    <source>
        <dbReference type="ARBA" id="ARBA00033407"/>
    </source>
</evidence>
<evidence type="ECO:0000256" key="4">
    <source>
        <dbReference type="ARBA" id="ARBA00006558"/>
    </source>
</evidence>
<evidence type="ECO:0000256" key="7">
    <source>
        <dbReference type="ARBA" id="ARBA00022516"/>
    </source>
</evidence>
<evidence type="ECO:0000256" key="3">
    <source>
        <dbReference type="ARBA" id="ARBA00001907"/>
    </source>
</evidence>
<dbReference type="Proteomes" id="UP001206895">
    <property type="component" value="Unassembled WGS sequence"/>
</dbReference>
<dbReference type="Gene3D" id="3.30.559.30">
    <property type="entry name" value="Nonribosomal peptide synthetase, condensation domain"/>
    <property type="match status" value="1"/>
</dbReference>
<proteinExistence type="inferred from homology"/>
<comment type="caution">
    <text evidence="14">The sequence shown here is derived from an EMBL/GenBank/DDBJ whole genome shotgun (WGS) entry which is preliminary data.</text>
</comment>
<evidence type="ECO:0000256" key="1">
    <source>
        <dbReference type="ARBA" id="ARBA00000026"/>
    </source>
</evidence>
<comment type="similarity">
    <text evidence="4">Belongs to the acyltransferase PapA5 family.</text>
</comment>
<evidence type="ECO:0000256" key="6">
    <source>
        <dbReference type="ARBA" id="ARBA00013449"/>
    </source>
</evidence>